<feature type="region of interest" description="Disordered" evidence="2">
    <location>
        <begin position="146"/>
        <end position="177"/>
    </location>
</feature>
<dbReference type="Pfam" id="PF02493">
    <property type="entry name" value="MORN"/>
    <property type="match status" value="2"/>
</dbReference>
<comment type="caution">
    <text evidence="3">The sequence shown here is derived from an EMBL/GenBank/DDBJ whole genome shotgun (WGS) entry which is preliminary data.</text>
</comment>
<evidence type="ECO:0000256" key="2">
    <source>
        <dbReference type="SAM" id="MobiDB-lite"/>
    </source>
</evidence>
<dbReference type="EMBL" id="CATOUU010001174">
    <property type="protein sequence ID" value="CAI9976642.1"/>
    <property type="molecule type" value="Genomic_DNA"/>
</dbReference>
<dbReference type="PANTHER" id="PTHR43215">
    <property type="entry name" value="RADIAL SPOKE HEAD 1 HOMOLOG"/>
    <property type="match status" value="1"/>
</dbReference>
<keyword evidence="5" id="KW-1185">Reference proteome</keyword>
<organism evidence="3">
    <name type="scientific">Hexamita inflata</name>
    <dbReference type="NCBI Taxonomy" id="28002"/>
    <lineage>
        <taxon>Eukaryota</taxon>
        <taxon>Metamonada</taxon>
        <taxon>Diplomonadida</taxon>
        <taxon>Hexamitidae</taxon>
        <taxon>Hexamitinae</taxon>
        <taxon>Hexamita</taxon>
    </lineage>
</organism>
<dbReference type="EMBL" id="CAXDID020000015">
    <property type="protein sequence ID" value="CAL5982952.1"/>
    <property type="molecule type" value="Genomic_DNA"/>
</dbReference>
<reference evidence="4 5" key="2">
    <citation type="submission" date="2024-07" db="EMBL/GenBank/DDBJ databases">
        <authorList>
            <person name="Akdeniz Z."/>
        </authorList>
    </citation>
    <scope>NUCLEOTIDE SEQUENCE [LARGE SCALE GENOMIC DNA]</scope>
</reference>
<evidence type="ECO:0000313" key="5">
    <source>
        <dbReference type="Proteomes" id="UP001642409"/>
    </source>
</evidence>
<sequence length="384" mass="44236">MTGTGTINTPNGNVYTGSWIGDQFHGKAIYKYANGDIFDGIFEKRQRCGFGVMTLANGIQQKGHWAHKKLTKDIEIVHPNQNSLKIDGKLGTITYANGDSCQVDNVDYESPLVEKLLQMNGFQQNQLTKPEKKLVKNVLTQPIKKPLTPSKPVLNEESSDLRETIEESSKLEEEPVNKPRNLATQMEKIVRENGLERALFIKQITKQSINLFEEDIRKIIEEMGLNKYTEVNLLEKWFIIPLENDISAELIHTVINCYYLVFEIVSVENQENNDKKEETDDESEIEEQFQKFIVDNELEGALFVKQRDLNDEMITEAMIKNLLEQMVGECSKTKINRDLWFVFPITIESDLQNIRQTMHSYPAVVYQIAMDQSNNIFIENFDQD</sequence>
<dbReference type="InterPro" id="IPR003409">
    <property type="entry name" value="MORN"/>
</dbReference>
<feature type="compositionally biased region" description="Basic and acidic residues" evidence="2">
    <location>
        <begin position="159"/>
        <end position="177"/>
    </location>
</feature>
<reference evidence="3" key="1">
    <citation type="submission" date="2023-06" db="EMBL/GenBank/DDBJ databases">
        <authorList>
            <person name="Kurt Z."/>
        </authorList>
    </citation>
    <scope>NUCLEOTIDE SEQUENCE</scope>
</reference>
<evidence type="ECO:0000256" key="1">
    <source>
        <dbReference type="ARBA" id="ARBA00022737"/>
    </source>
</evidence>
<name>A0AA86RHH7_9EUKA</name>
<dbReference type="SUPFAM" id="SSF82185">
    <property type="entry name" value="Histone H3 K4-specific methyltransferase SET7/9 N-terminal domain"/>
    <property type="match status" value="1"/>
</dbReference>
<dbReference type="AlphaFoldDB" id="A0AA86RHH7"/>
<keyword evidence="1" id="KW-0677">Repeat</keyword>
<evidence type="ECO:0000313" key="3">
    <source>
        <dbReference type="EMBL" id="CAI9976642.1"/>
    </source>
</evidence>
<dbReference type="SMART" id="SM00698">
    <property type="entry name" value="MORN"/>
    <property type="match status" value="2"/>
</dbReference>
<dbReference type="Gene3D" id="2.20.110.10">
    <property type="entry name" value="Histone H3 K4-specific methyltransferase SET7/9 N-terminal domain"/>
    <property type="match status" value="1"/>
</dbReference>
<dbReference type="Proteomes" id="UP001642409">
    <property type="component" value="Unassembled WGS sequence"/>
</dbReference>
<protein>
    <submittedName>
        <fullName evidence="3">2-isopropylmalate synthase</fullName>
    </submittedName>
    <submittedName>
        <fullName evidence="4">2-isopropylmalate_synthase</fullName>
    </submittedName>
</protein>
<proteinExistence type="predicted"/>
<gene>
    <name evidence="3" type="ORF">HINF_LOCUS64287</name>
    <name evidence="4" type="ORF">HINF_LOCUS7387</name>
</gene>
<evidence type="ECO:0000313" key="4">
    <source>
        <dbReference type="EMBL" id="CAL5982952.1"/>
    </source>
</evidence>
<dbReference type="PANTHER" id="PTHR43215:SF14">
    <property type="entry name" value="RADIAL SPOKE HEAD 1 HOMOLOG"/>
    <property type="match status" value="1"/>
</dbReference>
<accession>A0AA86RHH7</accession>